<evidence type="ECO:0000256" key="5">
    <source>
        <dbReference type="ARBA" id="ARBA00022989"/>
    </source>
</evidence>
<evidence type="ECO:0000256" key="8">
    <source>
        <dbReference type="ARBA" id="ARBA00023157"/>
    </source>
</evidence>
<dbReference type="InterPro" id="IPR038354">
    <property type="entry name" value="VKOR_sf"/>
</dbReference>
<dbReference type="OrthoDB" id="9780147at2"/>
<gene>
    <name evidence="13" type="ORF">Pla144_21550</name>
</gene>
<dbReference type="Pfam" id="PF13462">
    <property type="entry name" value="Thioredoxin_4"/>
    <property type="match status" value="1"/>
</dbReference>
<feature type="region of interest" description="Disordered" evidence="10">
    <location>
        <begin position="244"/>
        <end position="270"/>
    </location>
</feature>
<keyword evidence="3 11" id="KW-0812">Transmembrane</keyword>
<evidence type="ECO:0000313" key="13">
    <source>
        <dbReference type="EMBL" id="TWU27383.1"/>
    </source>
</evidence>
<feature type="transmembrane region" description="Helical" evidence="11">
    <location>
        <begin position="18"/>
        <end position="38"/>
    </location>
</feature>
<dbReference type="InterPro" id="IPR012932">
    <property type="entry name" value="VKOR"/>
</dbReference>
<evidence type="ECO:0000256" key="11">
    <source>
        <dbReference type="SAM" id="Phobius"/>
    </source>
</evidence>
<dbReference type="RefSeq" id="WP_146450599.1">
    <property type="nucleotide sequence ID" value="NZ_SJPS01000003.1"/>
</dbReference>
<dbReference type="GO" id="GO:0048038">
    <property type="term" value="F:quinone binding"/>
    <property type="evidence" value="ECO:0007669"/>
    <property type="project" value="UniProtKB-KW"/>
</dbReference>
<evidence type="ECO:0000256" key="7">
    <source>
        <dbReference type="ARBA" id="ARBA00023136"/>
    </source>
</evidence>
<comment type="caution">
    <text evidence="13">The sequence shown here is derived from an EMBL/GenBank/DDBJ whole genome shotgun (WGS) entry which is preliminary data.</text>
</comment>
<dbReference type="InterPro" id="IPR036249">
    <property type="entry name" value="Thioredoxin-like_sf"/>
</dbReference>
<evidence type="ECO:0000256" key="9">
    <source>
        <dbReference type="ARBA" id="ARBA00023284"/>
    </source>
</evidence>
<dbReference type="Gene3D" id="1.20.1440.130">
    <property type="entry name" value="VKOR domain"/>
    <property type="match status" value="1"/>
</dbReference>
<organism evidence="13 14">
    <name type="scientific">Bythopirellula polymerisocia</name>
    <dbReference type="NCBI Taxonomy" id="2528003"/>
    <lineage>
        <taxon>Bacteria</taxon>
        <taxon>Pseudomonadati</taxon>
        <taxon>Planctomycetota</taxon>
        <taxon>Planctomycetia</taxon>
        <taxon>Pirellulales</taxon>
        <taxon>Lacipirellulaceae</taxon>
        <taxon>Bythopirellula</taxon>
    </lineage>
</organism>
<feature type="compositionally biased region" description="Basic and acidic residues" evidence="10">
    <location>
        <begin position="259"/>
        <end position="270"/>
    </location>
</feature>
<feature type="transmembrane region" description="Helical" evidence="11">
    <location>
        <begin position="182"/>
        <end position="207"/>
    </location>
</feature>
<dbReference type="GO" id="GO:0016491">
    <property type="term" value="F:oxidoreductase activity"/>
    <property type="evidence" value="ECO:0007669"/>
    <property type="project" value="UniProtKB-KW"/>
</dbReference>
<keyword evidence="5 11" id="KW-1133">Transmembrane helix</keyword>
<comment type="subcellular location">
    <subcellularLocation>
        <location evidence="1">Membrane</location>
        <topology evidence="1">Multi-pass membrane protein</topology>
    </subcellularLocation>
</comment>
<evidence type="ECO:0000313" key="14">
    <source>
        <dbReference type="Proteomes" id="UP000318437"/>
    </source>
</evidence>
<dbReference type="Proteomes" id="UP000318437">
    <property type="component" value="Unassembled WGS sequence"/>
</dbReference>
<keyword evidence="8" id="KW-1015">Disulfide bond</keyword>
<dbReference type="GO" id="GO:0016020">
    <property type="term" value="C:membrane"/>
    <property type="evidence" value="ECO:0007669"/>
    <property type="project" value="UniProtKB-SubCell"/>
</dbReference>
<proteinExistence type="inferred from homology"/>
<evidence type="ECO:0000256" key="6">
    <source>
        <dbReference type="ARBA" id="ARBA00023002"/>
    </source>
</evidence>
<dbReference type="PANTHER" id="PTHR34573">
    <property type="entry name" value="VKC DOMAIN-CONTAINING PROTEIN"/>
    <property type="match status" value="1"/>
</dbReference>
<accession>A0A5C6CR31</accession>
<keyword evidence="14" id="KW-1185">Reference proteome</keyword>
<evidence type="ECO:0000256" key="3">
    <source>
        <dbReference type="ARBA" id="ARBA00022692"/>
    </source>
</evidence>
<dbReference type="SMART" id="SM00756">
    <property type="entry name" value="VKc"/>
    <property type="match status" value="1"/>
</dbReference>
<feature type="domain" description="Vitamin K epoxide reductase" evidence="12">
    <location>
        <begin position="15"/>
        <end position="150"/>
    </location>
</feature>
<dbReference type="Pfam" id="PF07884">
    <property type="entry name" value="VKOR"/>
    <property type="match status" value="1"/>
</dbReference>
<sequence>MNEYFTSPNPCSSKQKTLAGSITLLAIVALLVSSYLTWVTWHQSPIAGCSGGSLADCDEVLSSAWSKWLGIPVSLFGMIVYVGILAICWPAVSQKSGWAATGLMALALLAAGSGVWFSGVQVFLLGQYCFYCLSVHICGLLISVISYFALQNSDVVQNYDQMRALLGVQEETPEPVESAEIAIYQTLVAAGLATLGLLVLMGGQLLFAPAGMEFIANAENAEIVSDQQAEADNTVEEEPEFRVDFDTKDDETEPTTPEMKTDSADLRPARSSEPRFISLQALGNRVEVTNEPTLGDPHAEQVLVELMDYTCPHCRRLHSFIHQATERYGDQVCFAIYHVPLSRNCNPYVKVDQSLHRTACDYARLAISVWKLNPEKFQEFHNFLMEGDKAPAVYKARNKAMELVGNEILLDGSLKVEANRRIKSHVDEMKKLDTGLPILATDKGVIHGVPKSEKEWFGIFEKTLGLEPRQAEAD</sequence>
<feature type="transmembrane region" description="Helical" evidence="11">
    <location>
        <begin position="129"/>
        <end position="150"/>
    </location>
</feature>
<keyword evidence="9" id="KW-0676">Redox-active center</keyword>
<dbReference type="AlphaFoldDB" id="A0A5C6CR31"/>
<dbReference type="Gene3D" id="3.40.30.10">
    <property type="entry name" value="Glutaredoxin"/>
    <property type="match status" value="1"/>
</dbReference>
<comment type="similarity">
    <text evidence="2">Belongs to the VKOR family.</text>
</comment>
<protein>
    <submittedName>
        <fullName evidence="13">Vitamin K epoxide reductase family protein</fullName>
    </submittedName>
</protein>
<dbReference type="InterPro" id="IPR012336">
    <property type="entry name" value="Thioredoxin-like_fold"/>
</dbReference>
<dbReference type="EMBL" id="SJPS01000003">
    <property type="protein sequence ID" value="TWU27383.1"/>
    <property type="molecule type" value="Genomic_DNA"/>
</dbReference>
<keyword evidence="6" id="KW-0560">Oxidoreductase</keyword>
<evidence type="ECO:0000256" key="1">
    <source>
        <dbReference type="ARBA" id="ARBA00004141"/>
    </source>
</evidence>
<feature type="transmembrane region" description="Helical" evidence="11">
    <location>
        <begin position="98"/>
        <end position="117"/>
    </location>
</feature>
<reference evidence="13 14" key="1">
    <citation type="submission" date="2019-02" db="EMBL/GenBank/DDBJ databases">
        <title>Deep-cultivation of Planctomycetes and their phenomic and genomic characterization uncovers novel biology.</title>
        <authorList>
            <person name="Wiegand S."/>
            <person name="Jogler M."/>
            <person name="Boedeker C."/>
            <person name="Pinto D."/>
            <person name="Vollmers J."/>
            <person name="Rivas-Marin E."/>
            <person name="Kohn T."/>
            <person name="Peeters S.H."/>
            <person name="Heuer A."/>
            <person name="Rast P."/>
            <person name="Oberbeckmann S."/>
            <person name="Bunk B."/>
            <person name="Jeske O."/>
            <person name="Meyerdierks A."/>
            <person name="Storesund J.E."/>
            <person name="Kallscheuer N."/>
            <person name="Luecker S."/>
            <person name="Lage O.M."/>
            <person name="Pohl T."/>
            <person name="Merkel B.J."/>
            <person name="Hornburger P."/>
            <person name="Mueller R.-W."/>
            <person name="Bruemmer F."/>
            <person name="Labrenz M."/>
            <person name="Spormann A.M."/>
            <person name="Op Den Camp H."/>
            <person name="Overmann J."/>
            <person name="Amann R."/>
            <person name="Jetten M.S.M."/>
            <person name="Mascher T."/>
            <person name="Medema M.H."/>
            <person name="Devos D.P."/>
            <person name="Kaster A.-K."/>
            <person name="Ovreas L."/>
            <person name="Rohde M."/>
            <person name="Galperin M.Y."/>
            <person name="Jogler C."/>
        </authorList>
    </citation>
    <scope>NUCLEOTIDE SEQUENCE [LARGE SCALE GENOMIC DNA]</scope>
    <source>
        <strain evidence="13 14">Pla144</strain>
    </source>
</reference>
<evidence type="ECO:0000256" key="4">
    <source>
        <dbReference type="ARBA" id="ARBA00022719"/>
    </source>
</evidence>
<name>A0A5C6CR31_9BACT</name>
<dbReference type="SUPFAM" id="SSF52833">
    <property type="entry name" value="Thioredoxin-like"/>
    <property type="match status" value="1"/>
</dbReference>
<dbReference type="CDD" id="cd10546">
    <property type="entry name" value="VKOR"/>
    <property type="match status" value="1"/>
</dbReference>
<feature type="transmembrane region" description="Helical" evidence="11">
    <location>
        <begin position="68"/>
        <end position="92"/>
    </location>
</feature>
<evidence type="ECO:0000256" key="10">
    <source>
        <dbReference type="SAM" id="MobiDB-lite"/>
    </source>
</evidence>
<dbReference type="PANTHER" id="PTHR34573:SF1">
    <property type="entry name" value="VITAMIN K EPOXIDE REDUCTASE DOMAIN-CONTAINING PROTEIN"/>
    <property type="match status" value="1"/>
</dbReference>
<keyword evidence="4" id="KW-0874">Quinone</keyword>
<keyword evidence="7 11" id="KW-0472">Membrane</keyword>
<evidence type="ECO:0000259" key="12">
    <source>
        <dbReference type="SMART" id="SM00756"/>
    </source>
</evidence>
<evidence type="ECO:0000256" key="2">
    <source>
        <dbReference type="ARBA" id="ARBA00006214"/>
    </source>
</evidence>